<evidence type="ECO:0000313" key="1">
    <source>
        <dbReference type="EMBL" id="ERM00063.1"/>
    </source>
</evidence>
<comment type="caution">
    <text evidence="1">The sequence shown here is derived from an EMBL/GenBank/DDBJ whole genome shotgun (WGS) entry which is preliminary data.</text>
</comment>
<organism evidence="1 2">
    <name type="scientific">Brucella intermedia 229E</name>
    <dbReference type="NCBI Taxonomy" id="1337887"/>
    <lineage>
        <taxon>Bacteria</taxon>
        <taxon>Pseudomonadati</taxon>
        <taxon>Pseudomonadota</taxon>
        <taxon>Alphaproteobacteria</taxon>
        <taxon>Hyphomicrobiales</taxon>
        <taxon>Brucellaceae</taxon>
        <taxon>Brucella/Ochrobactrum group</taxon>
        <taxon>Brucella</taxon>
    </lineage>
</organism>
<dbReference type="EMBL" id="ASXJ01000344">
    <property type="protein sequence ID" value="ERM00063.1"/>
    <property type="molecule type" value="Genomic_DNA"/>
</dbReference>
<dbReference type="AlphaFoldDB" id="U4V4T2"/>
<reference evidence="1 2" key="1">
    <citation type="journal article" date="2014" name="FEMS Microbiol. Lett.">
        <title>Genome sequencing analysis reveals virulence-related gene content of Ochrobactrum intermedium strain 229E, a urease-positive strain isolated from the human gastric niche.</title>
        <authorList>
            <person name="Kulkarni G.J."/>
            <person name="Shetty S."/>
            <person name="Dharne M.S."/>
            <person name="Shouche Y.S."/>
        </authorList>
    </citation>
    <scope>NUCLEOTIDE SEQUENCE [LARGE SCALE GENOMIC DNA]</scope>
    <source>
        <strain evidence="1 2">229E</strain>
    </source>
</reference>
<protein>
    <submittedName>
        <fullName evidence="1">Uncharacterized protein</fullName>
    </submittedName>
</protein>
<accession>U4V4T2</accession>
<gene>
    <name evidence="1" type="ORF">Q644_07075</name>
</gene>
<evidence type="ECO:0000313" key="2">
    <source>
        <dbReference type="Proteomes" id="UP000016842"/>
    </source>
</evidence>
<sequence length="75" mass="8570">MIDREHKLSVVRQARLLGFSHGSVYYSPRPVSDGDLALMRRIDELHLEYPFAGSRMLQGLLREKAWKLGGCTSPR</sequence>
<name>U4V4T2_9HYPH</name>
<dbReference type="PATRIC" id="fig|1337887.3.peg.4832"/>
<dbReference type="Proteomes" id="UP000016842">
    <property type="component" value="Unassembled WGS sequence"/>
</dbReference>
<proteinExistence type="predicted"/>